<sequence>MKSLIFIAFTMLSSICFSQTIDIPDRNFERALIQEGIDTDKTLNGQVLVQDVQSVSFLDLYNKKIKCLKGIEAFTSLTYLDCRNNYISDLDLTKNISLHTLYADVNDVSKNNLEINSANWFGN</sequence>
<keyword evidence="4" id="KW-1185">Reference proteome</keyword>
<dbReference type="Gene3D" id="3.80.10.10">
    <property type="entry name" value="Ribonuclease Inhibitor"/>
    <property type="match status" value="1"/>
</dbReference>
<protein>
    <recommendedName>
        <fullName evidence="5">Leucine-rich repeat domain-containing protein</fullName>
    </recommendedName>
</protein>
<dbReference type="RefSeq" id="WP_139002439.1">
    <property type="nucleotide sequence ID" value="NZ_BAABAV010000002.1"/>
</dbReference>
<dbReference type="InterPro" id="IPR032675">
    <property type="entry name" value="LRR_dom_sf"/>
</dbReference>
<evidence type="ECO:0008006" key="5">
    <source>
        <dbReference type="Google" id="ProtNLM"/>
    </source>
</evidence>
<evidence type="ECO:0000256" key="2">
    <source>
        <dbReference type="ARBA" id="ARBA00022737"/>
    </source>
</evidence>
<dbReference type="InterPro" id="IPR025875">
    <property type="entry name" value="Leu-rich_rpt_4"/>
</dbReference>
<gene>
    <name evidence="3" type="ORF">GCM10022257_21600</name>
</gene>
<dbReference type="SUPFAM" id="SSF52058">
    <property type="entry name" value="L domain-like"/>
    <property type="match status" value="1"/>
</dbReference>
<keyword evidence="2" id="KW-0677">Repeat</keyword>
<dbReference type="Proteomes" id="UP001500027">
    <property type="component" value="Unassembled WGS sequence"/>
</dbReference>
<comment type="caution">
    <text evidence="3">The sequence shown here is derived from an EMBL/GenBank/DDBJ whole genome shotgun (WGS) entry which is preliminary data.</text>
</comment>
<dbReference type="EMBL" id="BAABAV010000002">
    <property type="protein sequence ID" value="GAA4270059.1"/>
    <property type="molecule type" value="Genomic_DNA"/>
</dbReference>
<organism evidence="3 4">
    <name type="scientific">Hyunsoonleella aestuarii</name>
    <dbReference type="NCBI Taxonomy" id="912802"/>
    <lineage>
        <taxon>Bacteria</taxon>
        <taxon>Pseudomonadati</taxon>
        <taxon>Bacteroidota</taxon>
        <taxon>Flavobacteriia</taxon>
        <taxon>Flavobacteriales</taxon>
        <taxon>Flavobacteriaceae</taxon>
    </lineage>
</organism>
<evidence type="ECO:0000313" key="4">
    <source>
        <dbReference type="Proteomes" id="UP001500027"/>
    </source>
</evidence>
<evidence type="ECO:0000256" key="1">
    <source>
        <dbReference type="ARBA" id="ARBA00022614"/>
    </source>
</evidence>
<accession>A0ABP8EDD1</accession>
<evidence type="ECO:0000313" key="3">
    <source>
        <dbReference type="EMBL" id="GAA4270059.1"/>
    </source>
</evidence>
<keyword evidence="1" id="KW-0433">Leucine-rich repeat</keyword>
<reference evidence="4" key="1">
    <citation type="journal article" date="2019" name="Int. J. Syst. Evol. Microbiol.">
        <title>The Global Catalogue of Microorganisms (GCM) 10K type strain sequencing project: providing services to taxonomists for standard genome sequencing and annotation.</title>
        <authorList>
            <consortium name="The Broad Institute Genomics Platform"/>
            <consortium name="The Broad Institute Genome Sequencing Center for Infectious Disease"/>
            <person name="Wu L."/>
            <person name="Ma J."/>
        </authorList>
    </citation>
    <scope>NUCLEOTIDE SEQUENCE [LARGE SCALE GENOMIC DNA]</scope>
    <source>
        <strain evidence="4">JCM 17452</strain>
    </source>
</reference>
<proteinExistence type="predicted"/>
<name>A0ABP8EDD1_9FLAO</name>
<dbReference type="Pfam" id="PF12799">
    <property type="entry name" value="LRR_4"/>
    <property type="match status" value="1"/>
</dbReference>